<reference evidence="3" key="1">
    <citation type="submission" date="2020-06" db="EMBL/GenBank/DDBJ databases">
        <authorList>
            <consortium name="Plant Systems Biology data submission"/>
        </authorList>
    </citation>
    <scope>NUCLEOTIDE SEQUENCE</scope>
    <source>
        <strain evidence="3">D6</strain>
    </source>
</reference>
<dbReference type="AlphaFoldDB" id="A0A9N8EUE5"/>
<sequence length="813" mass="88294">MGGTCSMQRQRALWREEVESNSERRRRASTNSSSRSSNNRAHRSSRHSVMSPVPDRCIASLYPMEDTREKGGEKLDQGRLKSLAQLCTETVCRSLVDLQGELPPGLPQEVVDDIVESLVEHSALNATTLGALKNCEIRRLHLSGCRGVTDQWLEPFANANNGGPISLVPGQVGKESAWCFHPDGTAPQHTSRSREHESIASSCSRSTSSFVSAISKVEPESDIVDHTSTAELEALEKYEDTIFSFSTLPENSTASGLTLLDLRGSPKLTDKGLLQLPDLPGLEVAKLDGCHALIGRGLLAFSASHRLHTLSLSNCRRLTDEAIINVSHLASMENLVLEGCRCLTDRALAALPGLSRLQKLDLSQCDLLTDSGLEHLDCLDNLEEVSMGWCRGITNRGINIFTAQPGRERLRVFHLARCLVTDDGVDYLGRLSGLVELNLNGCSRIGGHALARTLERIPKLEVLDVSYCPGILRTSWQGKIPSLRTLELCFSGVQDSHMAKLSDLPNLEELNLDSCCVGDWTIAHLADNNVVPNLKSLDLSDTDVSDLSMVHVAKLTKLTRLSLFYANISNGGLRHISNLTSLEVLNLDSREISDSGLTYLRNLKNLRCLDLFSGRISDSGCAHISQIKSLEALELCGGGIGDLGCQLISELENLTNLNISQNDRITNRGASALAPLTKLKSLNLSHTRVNASGQLRLPISLTSLAMLGCVGIDDAKAVSALQSSLPALKCLRLNPLSDEDGMMFGDDAAGASDSLCLLRMQTFDPSTDAALSRRALSAGLRDVDDVDIASELSTMDDRDGNDMENESFYSNLD</sequence>
<dbReference type="PANTHER" id="PTHR13318">
    <property type="entry name" value="PARTNER OF PAIRED, ISOFORM B-RELATED"/>
    <property type="match status" value="1"/>
</dbReference>
<feature type="domain" description="F-box/LRR-repeat protein 15-like leucin rich repeat" evidence="2">
    <location>
        <begin position="303"/>
        <end position="400"/>
    </location>
</feature>
<evidence type="ECO:0000313" key="3">
    <source>
        <dbReference type="EMBL" id="CAB9527421.1"/>
    </source>
</evidence>
<feature type="region of interest" description="Disordered" evidence="1">
    <location>
        <begin position="1"/>
        <end position="50"/>
    </location>
</feature>
<dbReference type="InterPro" id="IPR006553">
    <property type="entry name" value="Leu-rich_rpt_Cys-con_subtyp"/>
</dbReference>
<evidence type="ECO:0000313" key="4">
    <source>
        <dbReference type="Proteomes" id="UP001153069"/>
    </source>
</evidence>
<dbReference type="Pfam" id="PF25372">
    <property type="entry name" value="DUF7885"/>
    <property type="match status" value="1"/>
</dbReference>
<feature type="compositionally biased region" description="Basic and acidic residues" evidence="1">
    <location>
        <begin position="13"/>
        <end position="23"/>
    </location>
</feature>
<accession>A0A9N8EUE5</accession>
<keyword evidence="4" id="KW-1185">Reference proteome</keyword>
<evidence type="ECO:0000256" key="1">
    <source>
        <dbReference type="SAM" id="MobiDB-lite"/>
    </source>
</evidence>
<dbReference type="Gene3D" id="3.80.10.10">
    <property type="entry name" value="Ribonuclease Inhibitor"/>
    <property type="match status" value="4"/>
</dbReference>
<feature type="region of interest" description="Disordered" evidence="1">
    <location>
        <begin position="793"/>
        <end position="813"/>
    </location>
</feature>
<name>A0A9N8EUE5_9STRA</name>
<dbReference type="GO" id="GO:0031146">
    <property type="term" value="P:SCF-dependent proteasomal ubiquitin-dependent protein catabolic process"/>
    <property type="evidence" value="ECO:0007669"/>
    <property type="project" value="TreeGrafter"/>
</dbReference>
<dbReference type="InterPro" id="IPR001611">
    <property type="entry name" value="Leu-rich_rpt"/>
</dbReference>
<dbReference type="SUPFAM" id="SSF52047">
    <property type="entry name" value="RNI-like"/>
    <property type="match status" value="2"/>
</dbReference>
<dbReference type="SMART" id="SM00367">
    <property type="entry name" value="LRR_CC"/>
    <property type="match status" value="11"/>
</dbReference>
<comment type="caution">
    <text evidence="3">The sequence shown here is derived from an EMBL/GenBank/DDBJ whole genome shotgun (WGS) entry which is preliminary data.</text>
</comment>
<dbReference type="InterPro" id="IPR057207">
    <property type="entry name" value="FBXL15_LRR"/>
</dbReference>
<dbReference type="Pfam" id="PF13855">
    <property type="entry name" value="LRR_8"/>
    <property type="match status" value="1"/>
</dbReference>
<gene>
    <name evidence="3" type="ORF">SEMRO_1993_G309890.1</name>
</gene>
<dbReference type="GO" id="GO:0019005">
    <property type="term" value="C:SCF ubiquitin ligase complex"/>
    <property type="evidence" value="ECO:0007669"/>
    <property type="project" value="TreeGrafter"/>
</dbReference>
<organism evidence="3 4">
    <name type="scientific">Seminavis robusta</name>
    <dbReference type="NCBI Taxonomy" id="568900"/>
    <lineage>
        <taxon>Eukaryota</taxon>
        <taxon>Sar</taxon>
        <taxon>Stramenopiles</taxon>
        <taxon>Ochrophyta</taxon>
        <taxon>Bacillariophyta</taxon>
        <taxon>Bacillariophyceae</taxon>
        <taxon>Bacillariophycidae</taxon>
        <taxon>Naviculales</taxon>
        <taxon>Naviculaceae</taxon>
        <taxon>Seminavis</taxon>
    </lineage>
</organism>
<dbReference type="Proteomes" id="UP001153069">
    <property type="component" value="Unassembled WGS sequence"/>
</dbReference>
<proteinExistence type="predicted"/>
<protein>
    <submittedName>
        <fullName evidence="3">F-box LRR-repeat protein</fullName>
    </submittedName>
</protein>
<dbReference type="Pfam" id="PF13516">
    <property type="entry name" value="LRR_6"/>
    <property type="match status" value="1"/>
</dbReference>
<feature type="compositionally biased region" description="Low complexity" evidence="1">
    <location>
        <begin position="29"/>
        <end position="39"/>
    </location>
</feature>
<evidence type="ECO:0000259" key="2">
    <source>
        <dbReference type="Pfam" id="PF25372"/>
    </source>
</evidence>
<dbReference type="EMBL" id="CAICTM010001991">
    <property type="protein sequence ID" value="CAB9527421.1"/>
    <property type="molecule type" value="Genomic_DNA"/>
</dbReference>
<dbReference type="InterPro" id="IPR032675">
    <property type="entry name" value="LRR_dom_sf"/>
</dbReference>
<dbReference type="OrthoDB" id="120976at2759"/>
<dbReference type="PANTHER" id="PTHR13318:SF105">
    <property type="entry name" value="F-BOX_LRR-REPEAT PROTEIN 3"/>
    <property type="match status" value="1"/>
</dbReference>